<accession>A0ACC4BT25</accession>
<evidence type="ECO:0000313" key="2">
    <source>
        <dbReference type="Proteomes" id="UP000309997"/>
    </source>
</evidence>
<organism evidence="1 2">
    <name type="scientific">Populus alba</name>
    <name type="common">White poplar</name>
    <dbReference type="NCBI Taxonomy" id="43335"/>
    <lineage>
        <taxon>Eukaryota</taxon>
        <taxon>Viridiplantae</taxon>
        <taxon>Streptophyta</taxon>
        <taxon>Embryophyta</taxon>
        <taxon>Tracheophyta</taxon>
        <taxon>Spermatophyta</taxon>
        <taxon>Magnoliopsida</taxon>
        <taxon>eudicotyledons</taxon>
        <taxon>Gunneridae</taxon>
        <taxon>Pentapetalae</taxon>
        <taxon>rosids</taxon>
        <taxon>fabids</taxon>
        <taxon>Malpighiales</taxon>
        <taxon>Salicaceae</taxon>
        <taxon>Saliceae</taxon>
        <taxon>Populus</taxon>
    </lineage>
</organism>
<gene>
    <name evidence="1" type="ORF">D5086_016090</name>
</gene>
<dbReference type="Proteomes" id="UP000309997">
    <property type="component" value="Unassembled WGS sequence"/>
</dbReference>
<keyword evidence="2" id="KW-1185">Reference proteome</keyword>
<sequence length="92" mass="10492">MPEETEEEIFIGGTADQPTESQNRINKRNMELCTTGYGFKMEGKMPATQAVAHIALQDVVRNIKENGNWRCYEEVVRGGSPFEISDRRRIQS</sequence>
<proteinExistence type="predicted"/>
<dbReference type="EMBL" id="RCHU02000008">
    <property type="protein sequence ID" value="KAL3581758.1"/>
    <property type="molecule type" value="Genomic_DNA"/>
</dbReference>
<protein>
    <submittedName>
        <fullName evidence="1">Uncharacterized protein</fullName>
    </submittedName>
</protein>
<name>A0ACC4BT25_POPAL</name>
<reference evidence="1 2" key="1">
    <citation type="journal article" date="2024" name="Plant Biotechnol. J.">
        <title>Genome and CRISPR/Cas9 system of a widespread forest tree (Populus alba) in the world.</title>
        <authorList>
            <person name="Liu Y.J."/>
            <person name="Jiang P.F."/>
            <person name="Han X.M."/>
            <person name="Li X.Y."/>
            <person name="Wang H.M."/>
            <person name="Wang Y.J."/>
            <person name="Wang X.X."/>
            <person name="Zeng Q.Y."/>
        </authorList>
    </citation>
    <scope>NUCLEOTIDE SEQUENCE [LARGE SCALE GENOMIC DNA]</scope>
    <source>
        <strain evidence="2">cv. PAL-ZL1</strain>
    </source>
</reference>
<comment type="caution">
    <text evidence="1">The sequence shown here is derived from an EMBL/GenBank/DDBJ whole genome shotgun (WGS) entry which is preliminary data.</text>
</comment>
<evidence type="ECO:0000313" key="1">
    <source>
        <dbReference type="EMBL" id="KAL3581758.1"/>
    </source>
</evidence>